<evidence type="ECO:0000256" key="8">
    <source>
        <dbReference type="ARBA" id="ARBA00022881"/>
    </source>
</evidence>
<feature type="domain" description="ABC transporter" evidence="14">
    <location>
        <begin position="3"/>
        <end position="439"/>
    </location>
</feature>
<sequence length="763" mass="83471">MAVIRDEIKIRGARENNLKNICVNIPKQQITVLTGVSGSGKSSLVFDTIAAEAQRQLNEMFSSFVRHRLPHYGQPEVDMIENLSPAIIIDQKQIRGNARSTVGTVTDIYSLLRLLFSRIGKPFTGYSNIFSFNHPEGMCPRCEGLGTIDTINIDRLFDKNKSLNEGAILFPLFGVGTALWKRFVLSGYFDNNKKLKDYTPQEWDLLLYQEEIRPTHPAPGWWPSAKYEGVIPRFTKRFLGKDEEETKRVDQQALRRVVTKGVCPECQGARLNQQVLACKIKGKNIAAYAAMEVSDLVEEVRTINTSQAHTVTAAIIERLEHLAGIGLGYLSLDRETATLSGGESQRVKMVKHLGSSLSDMAYIFDEPSTGLHPRDVHQLNALMQSLRDKGNTVLVVEHDPDVIKVADHIIDMGPGAGKEGGAIVYQGSFQGLLSANTLTGQYLRKKPQLKKALRPFTDVLPIRHAKLHNLKDVSTDIPLGVMTVVTGVAGSGKSSLINGVLAQQFPDIISINQHALPGSIRSNPATYTGIADMVRDLFARANQVSAGLFSFNSAGACPACKGLGVTYTDLAFMDTVATTCEVCQGRRFTPEVLGYTLRGRSIDEVLQMNVAEAQTFFTEAAVLKVLNQLSAVGLNYLSLGQPLNSLSGGERQRIKLATELEKSGNIYVMDEPTTGLHLSDVHHLIGLLNRLVDSGSTVIVIEHNLDVVCQADWIIDMGPGAGKEGGSILFEGTPAGILEGDRSLTGVFLKKYIHDRYQAGTEA</sequence>
<dbReference type="AlphaFoldDB" id="A0A365XWA5"/>
<dbReference type="Gene3D" id="1.20.1580.10">
    <property type="entry name" value="ABC transporter ATPase like domain"/>
    <property type="match status" value="2"/>
</dbReference>
<dbReference type="PANTHER" id="PTHR43152">
    <property type="entry name" value="UVRABC SYSTEM PROTEIN A"/>
    <property type="match status" value="1"/>
</dbReference>
<evidence type="ECO:0000256" key="2">
    <source>
        <dbReference type="ARBA" id="ARBA00022490"/>
    </source>
</evidence>
<dbReference type="InterPro" id="IPR027417">
    <property type="entry name" value="P-loop_NTPase"/>
</dbReference>
<dbReference type="GO" id="GO:0005524">
    <property type="term" value="F:ATP binding"/>
    <property type="evidence" value="ECO:0007669"/>
    <property type="project" value="UniProtKB-KW"/>
</dbReference>
<evidence type="ECO:0000313" key="16">
    <source>
        <dbReference type="Proteomes" id="UP000253410"/>
    </source>
</evidence>
<dbReference type="PANTHER" id="PTHR43152:SF2">
    <property type="entry name" value="DRUG RESISTANCE ABC TRANSPORTER"/>
    <property type="match status" value="1"/>
</dbReference>
<dbReference type="Proteomes" id="UP000253410">
    <property type="component" value="Unassembled WGS sequence"/>
</dbReference>
<keyword evidence="8" id="KW-0267">Excision nuclease</keyword>
<evidence type="ECO:0000256" key="5">
    <source>
        <dbReference type="ARBA" id="ARBA00022763"/>
    </source>
</evidence>
<evidence type="ECO:0000313" key="15">
    <source>
        <dbReference type="EMBL" id="RBL90652.1"/>
    </source>
</evidence>
<dbReference type="InterPro" id="IPR003439">
    <property type="entry name" value="ABC_transporter-like_ATP-bd"/>
</dbReference>
<keyword evidence="6" id="KW-0228">DNA excision</keyword>
<dbReference type="SMART" id="SM00382">
    <property type="entry name" value="AAA"/>
    <property type="match status" value="2"/>
</dbReference>
<evidence type="ECO:0000256" key="4">
    <source>
        <dbReference type="ARBA" id="ARBA00022741"/>
    </source>
</evidence>
<dbReference type="InterPro" id="IPR003593">
    <property type="entry name" value="AAA+_ATPase"/>
</dbReference>
<keyword evidence="2" id="KW-0963">Cytoplasm</keyword>
<proteinExistence type="inferred from homology"/>
<name>A0A365XWA5_9BACT</name>
<dbReference type="GO" id="GO:0004518">
    <property type="term" value="F:nuclease activity"/>
    <property type="evidence" value="ECO:0007669"/>
    <property type="project" value="UniProtKB-KW"/>
</dbReference>
<evidence type="ECO:0000259" key="14">
    <source>
        <dbReference type="PROSITE" id="PS50893"/>
    </source>
</evidence>
<dbReference type="SUPFAM" id="SSF52540">
    <property type="entry name" value="P-loop containing nucleoside triphosphate hydrolases"/>
    <property type="match status" value="2"/>
</dbReference>
<keyword evidence="5" id="KW-0227">DNA damage</keyword>
<dbReference type="Gene3D" id="1.10.8.280">
    <property type="entry name" value="ABC transporter ATPase domain-like"/>
    <property type="match status" value="1"/>
</dbReference>
<reference evidence="15 16" key="1">
    <citation type="submission" date="2018-05" db="EMBL/GenBank/DDBJ databases">
        <title>Chitinophaga sp. K3CV102501T nov., isolated from isolated from a monsoon evergreen broad-leaved forest soil.</title>
        <authorList>
            <person name="Lv Y."/>
        </authorList>
    </citation>
    <scope>NUCLEOTIDE SEQUENCE [LARGE SCALE GENOMIC DNA]</scope>
    <source>
        <strain evidence="15 16">GDMCC 1.1325</strain>
    </source>
</reference>
<keyword evidence="9" id="KW-0238">DNA-binding</keyword>
<dbReference type="EMBL" id="QFFJ01000002">
    <property type="protein sequence ID" value="RBL90652.1"/>
    <property type="molecule type" value="Genomic_DNA"/>
</dbReference>
<keyword evidence="7" id="KW-0067">ATP-binding</keyword>
<accession>A0A365XWA5</accession>
<evidence type="ECO:0000256" key="10">
    <source>
        <dbReference type="ARBA" id="ARBA00023204"/>
    </source>
</evidence>
<evidence type="ECO:0000256" key="6">
    <source>
        <dbReference type="ARBA" id="ARBA00022769"/>
    </source>
</evidence>
<evidence type="ECO:0000256" key="9">
    <source>
        <dbReference type="ARBA" id="ARBA00023125"/>
    </source>
</evidence>
<keyword evidence="3" id="KW-0677">Repeat</keyword>
<evidence type="ECO:0000256" key="12">
    <source>
        <dbReference type="ARBA" id="ARBA00039316"/>
    </source>
</evidence>
<evidence type="ECO:0000256" key="11">
    <source>
        <dbReference type="ARBA" id="ARBA00038000"/>
    </source>
</evidence>
<comment type="subcellular location">
    <subcellularLocation>
        <location evidence="1">Cytoplasm</location>
    </subcellularLocation>
</comment>
<dbReference type="OrthoDB" id="9809851at2"/>
<organism evidence="15 16">
    <name type="scientific">Chitinophaga flava</name>
    <dbReference type="NCBI Taxonomy" id="2259036"/>
    <lineage>
        <taxon>Bacteria</taxon>
        <taxon>Pseudomonadati</taxon>
        <taxon>Bacteroidota</taxon>
        <taxon>Chitinophagia</taxon>
        <taxon>Chitinophagales</taxon>
        <taxon>Chitinophagaceae</taxon>
        <taxon>Chitinophaga</taxon>
    </lineage>
</organism>
<dbReference type="GO" id="GO:0005737">
    <property type="term" value="C:cytoplasm"/>
    <property type="evidence" value="ECO:0007669"/>
    <property type="project" value="UniProtKB-SubCell"/>
</dbReference>
<dbReference type="CDD" id="cd03270">
    <property type="entry name" value="ABC_UvrA_I"/>
    <property type="match status" value="1"/>
</dbReference>
<dbReference type="GO" id="GO:0003677">
    <property type="term" value="F:DNA binding"/>
    <property type="evidence" value="ECO:0007669"/>
    <property type="project" value="UniProtKB-KW"/>
</dbReference>
<evidence type="ECO:0000256" key="13">
    <source>
        <dbReference type="ARBA" id="ARBA00042156"/>
    </source>
</evidence>
<evidence type="ECO:0000256" key="1">
    <source>
        <dbReference type="ARBA" id="ARBA00004496"/>
    </source>
</evidence>
<feature type="domain" description="ABC transporter" evidence="14">
    <location>
        <begin position="454"/>
        <end position="744"/>
    </location>
</feature>
<dbReference type="InterPro" id="IPR017871">
    <property type="entry name" value="ABC_transporter-like_CS"/>
</dbReference>
<comment type="caution">
    <text evidence="15">The sequence shown here is derived from an EMBL/GenBank/DDBJ whole genome shotgun (WGS) entry which is preliminary data.</text>
</comment>
<dbReference type="Pfam" id="PF00005">
    <property type="entry name" value="ABC_tran"/>
    <property type="match status" value="1"/>
</dbReference>
<gene>
    <name evidence="15" type="ORF">DF182_29830</name>
</gene>
<evidence type="ECO:0000256" key="3">
    <source>
        <dbReference type="ARBA" id="ARBA00022737"/>
    </source>
</evidence>
<protein>
    <recommendedName>
        <fullName evidence="12">UvrABC system protein A</fullName>
    </recommendedName>
    <alternativeName>
        <fullName evidence="13">Excinuclease ABC subunit A</fullName>
    </alternativeName>
</protein>
<keyword evidence="16" id="KW-1185">Reference proteome</keyword>
<dbReference type="GO" id="GO:0016887">
    <property type="term" value="F:ATP hydrolysis activity"/>
    <property type="evidence" value="ECO:0007669"/>
    <property type="project" value="InterPro"/>
</dbReference>
<dbReference type="RefSeq" id="WP_113619409.1">
    <property type="nucleotide sequence ID" value="NZ_QFFJ01000002.1"/>
</dbReference>
<dbReference type="GO" id="GO:0006281">
    <property type="term" value="P:DNA repair"/>
    <property type="evidence" value="ECO:0007669"/>
    <property type="project" value="UniProtKB-KW"/>
</dbReference>
<dbReference type="PROSITE" id="PS50893">
    <property type="entry name" value="ABC_TRANSPORTER_2"/>
    <property type="match status" value="2"/>
</dbReference>
<evidence type="ECO:0000256" key="7">
    <source>
        <dbReference type="ARBA" id="ARBA00022840"/>
    </source>
</evidence>
<keyword evidence="10" id="KW-0234">DNA repair</keyword>
<dbReference type="Gene3D" id="3.40.50.300">
    <property type="entry name" value="P-loop containing nucleotide triphosphate hydrolases"/>
    <property type="match status" value="2"/>
</dbReference>
<dbReference type="PROSITE" id="PS00211">
    <property type="entry name" value="ABC_TRANSPORTER_1"/>
    <property type="match status" value="1"/>
</dbReference>
<keyword evidence="4" id="KW-0547">Nucleotide-binding</keyword>
<comment type="similarity">
    <text evidence="11">Belongs to the ABC transporter superfamily. UvrA family.</text>
</comment>